<keyword evidence="2" id="KW-1185">Reference proteome</keyword>
<accession>A0A917DHK9</accession>
<reference evidence="1" key="2">
    <citation type="submission" date="2020-09" db="EMBL/GenBank/DDBJ databases">
        <authorList>
            <person name="Sun Q."/>
            <person name="Zhou Y."/>
        </authorList>
    </citation>
    <scope>NUCLEOTIDE SEQUENCE</scope>
    <source>
        <strain evidence="1">CGMCC 1.15958</strain>
    </source>
</reference>
<evidence type="ECO:0000313" key="1">
    <source>
        <dbReference type="EMBL" id="GGD41093.1"/>
    </source>
</evidence>
<evidence type="ECO:0000313" key="2">
    <source>
        <dbReference type="Proteomes" id="UP000609064"/>
    </source>
</evidence>
<dbReference type="InterPro" id="IPR012296">
    <property type="entry name" value="Nuclease_put_TT1808"/>
</dbReference>
<reference evidence="1" key="1">
    <citation type="journal article" date="2014" name="Int. J. Syst. Evol. Microbiol.">
        <title>Complete genome sequence of Corynebacterium casei LMG S-19264T (=DSM 44701T), isolated from a smear-ripened cheese.</title>
        <authorList>
            <consortium name="US DOE Joint Genome Institute (JGI-PGF)"/>
            <person name="Walter F."/>
            <person name="Albersmeier A."/>
            <person name="Kalinowski J."/>
            <person name="Ruckert C."/>
        </authorList>
    </citation>
    <scope>NUCLEOTIDE SEQUENCE</scope>
    <source>
        <strain evidence="1">CGMCC 1.15958</strain>
    </source>
</reference>
<proteinExistence type="predicted"/>
<comment type="caution">
    <text evidence="1">The sequence shown here is derived from an EMBL/GenBank/DDBJ whole genome shotgun (WGS) entry which is preliminary data.</text>
</comment>
<gene>
    <name evidence="1" type="ORF">GCM10011514_01470</name>
</gene>
<name>A0A917DHK9_9BACT</name>
<evidence type="ECO:0008006" key="3">
    <source>
        <dbReference type="Google" id="ProtNLM"/>
    </source>
</evidence>
<dbReference type="RefSeq" id="WP_188763654.1">
    <property type="nucleotide sequence ID" value="NZ_BMKK01000001.1"/>
</dbReference>
<protein>
    <recommendedName>
        <fullName evidence="3">Uma2 family endonuclease</fullName>
    </recommendedName>
</protein>
<dbReference type="Proteomes" id="UP000609064">
    <property type="component" value="Unassembled WGS sequence"/>
</dbReference>
<organism evidence="1 2">
    <name type="scientific">Emticicia aquatilis</name>
    <dbReference type="NCBI Taxonomy" id="1537369"/>
    <lineage>
        <taxon>Bacteria</taxon>
        <taxon>Pseudomonadati</taxon>
        <taxon>Bacteroidota</taxon>
        <taxon>Cytophagia</taxon>
        <taxon>Cytophagales</taxon>
        <taxon>Leadbetterellaceae</taxon>
        <taxon>Emticicia</taxon>
    </lineage>
</organism>
<dbReference type="EMBL" id="BMKK01000001">
    <property type="protein sequence ID" value="GGD41093.1"/>
    <property type="molecule type" value="Genomic_DNA"/>
</dbReference>
<sequence length="208" mass="23812">MVAVRNLNKKLPKIPAKKIPASLIYEVIDGKPIYYKGYREVLGGTKKISEIMGASTLQNMIIQYMLRILFRNLDEKRYHILTNEQGLHLEKKTNLSADIAIFETSKLPLKAADKHYASVPPKIQIEVDIDADIEDFEFPEAYINLKTDKLLAFGVEKVIWVISESKKVMIATKDENWQIANWHQDIEVIEGISFNIGQYLQEGESPYA</sequence>
<dbReference type="Gene3D" id="3.90.1570.10">
    <property type="entry name" value="tt1808, chain A"/>
    <property type="match status" value="1"/>
</dbReference>
<dbReference type="AlphaFoldDB" id="A0A917DHK9"/>